<evidence type="ECO:0000259" key="3">
    <source>
        <dbReference type="Pfam" id="PF17746"/>
    </source>
</evidence>
<dbReference type="InterPro" id="IPR040452">
    <property type="entry name" value="SfsA_C"/>
</dbReference>
<dbReference type="InterPro" id="IPR005224">
    <property type="entry name" value="SfsA"/>
</dbReference>
<dbReference type="Gene3D" id="2.40.50.580">
    <property type="match status" value="1"/>
</dbReference>
<protein>
    <recommendedName>
        <fullName evidence="1">Sugar fermentation stimulation protein homolog</fullName>
    </recommendedName>
</protein>
<dbReference type="AlphaFoldDB" id="A0A7W6K1Z6"/>
<reference evidence="4 5" key="1">
    <citation type="submission" date="2020-08" db="EMBL/GenBank/DDBJ databases">
        <title>Genomic Encyclopedia of Type Strains, Phase IV (KMG-IV): sequencing the most valuable type-strain genomes for metagenomic binning, comparative biology and taxonomic classification.</title>
        <authorList>
            <person name="Goeker M."/>
        </authorList>
    </citation>
    <scope>NUCLEOTIDE SEQUENCE [LARGE SCALE GENOMIC DNA]</scope>
    <source>
        <strain evidence="4 5">DSM 26385</strain>
    </source>
</reference>
<dbReference type="HAMAP" id="MF_00095">
    <property type="entry name" value="SfsA"/>
    <property type="match status" value="1"/>
</dbReference>
<evidence type="ECO:0000313" key="4">
    <source>
        <dbReference type="EMBL" id="MBB4103632.1"/>
    </source>
</evidence>
<proteinExistence type="inferred from homology"/>
<feature type="domain" description="Sugar fermentation stimulation protein C-terminal" evidence="2">
    <location>
        <begin position="106"/>
        <end position="244"/>
    </location>
</feature>
<dbReference type="EMBL" id="JACIDU010000007">
    <property type="protein sequence ID" value="MBB4103632.1"/>
    <property type="molecule type" value="Genomic_DNA"/>
</dbReference>
<dbReference type="NCBIfam" id="TIGR00230">
    <property type="entry name" value="sfsA"/>
    <property type="match status" value="1"/>
</dbReference>
<keyword evidence="5" id="KW-1185">Reference proteome</keyword>
<evidence type="ECO:0000256" key="1">
    <source>
        <dbReference type="HAMAP-Rule" id="MF_00095"/>
    </source>
</evidence>
<gene>
    <name evidence="1" type="primary">sfsA</name>
    <name evidence="4" type="ORF">GGQ66_002190</name>
</gene>
<dbReference type="Proteomes" id="UP000584824">
    <property type="component" value="Unassembled WGS sequence"/>
</dbReference>
<feature type="domain" description="SfsA N-terminal OB" evidence="3">
    <location>
        <begin position="35"/>
        <end position="102"/>
    </location>
</feature>
<dbReference type="Pfam" id="PF03749">
    <property type="entry name" value="SfsA"/>
    <property type="match status" value="1"/>
</dbReference>
<evidence type="ECO:0000259" key="2">
    <source>
        <dbReference type="Pfam" id="PF03749"/>
    </source>
</evidence>
<comment type="similarity">
    <text evidence="1">Belongs to the SfsA family.</text>
</comment>
<dbReference type="InterPro" id="IPR041465">
    <property type="entry name" value="SfsA_N"/>
</dbReference>
<dbReference type="CDD" id="cd22359">
    <property type="entry name" value="SfsA-like_bacterial"/>
    <property type="match status" value="1"/>
</dbReference>
<dbReference type="GO" id="GO:0003677">
    <property type="term" value="F:DNA binding"/>
    <property type="evidence" value="ECO:0007669"/>
    <property type="project" value="InterPro"/>
</dbReference>
<accession>A0A7W6K1Z6</accession>
<dbReference type="PANTHER" id="PTHR30545">
    <property type="entry name" value="SUGAR FERMENTATION STIMULATION PROTEIN A"/>
    <property type="match status" value="1"/>
</dbReference>
<dbReference type="PANTHER" id="PTHR30545:SF2">
    <property type="entry name" value="SUGAR FERMENTATION STIMULATION PROTEIN A"/>
    <property type="match status" value="1"/>
</dbReference>
<comment type="caution">
    <text evidence="4">The sequence shown here is derived from an EMBL/GenBank/DDBJ whole genome shotgun (WGS) entry which is preliminary data.</text>
</comment>
<name>A0A7W6K1Z6_9HYPH</name>
<dbReference type="Gene3D" id="3.40.1350.60">
    <property type="match status" value="1"/>
</dbReference>
<sequence>MSRPKEQRFRLHHRAKGGKTATMIFDPPLISAILVRRYKRFLFDAVLENGEAITGFCPNTGSMLGLNAPGSRIWLSEHEIGPTRKYRYRFELIEVDGVTAGINAAMANRFAEEALTARLVPGLEHYTVLKREQKYGKKSRIDFLLAENGLPDAYIEVKNVHFTRQPGLAEFPDTATARGARHLEEMGDMVEAGHRAVMLYLIQRPDCHRLAIAGDLDPVYARAYDRAVARGVEVRAVRCAITHREIRAENAVPIDDRARAV</sequence>
<organism evidence="4 5">
    <name type="scientific">Allorhizobium borbori</name>
    <dbReference type="NCBI Taxonomy" id="485907"/>
    <lineage>
        <taxon>Bacteria</taxon>
        <taxon>Pseudomonadati</taxon>
        <taxon>Pseudomonadota</taxon>
        <taxon>Alphaproteobacteria</taxon>
        <taxon>Hyphomicrobiales</taxon>
        <taxon>Rhizobiaceae</taxon>
        <taxon>Rhizobium/Agrobacterium group</taxon>
        <taxon>Allorhizobium</taxon>
    </lineage>
</organism>
<evidence type="ECO:0000313" key="5">
    <source>
        <dbReference type="Proteomes" id="UP000584824"/>
    </source>
</evidence>
<dbReference type="Pfam" id="PF17746">
    <property type="entry name" value="SfsA_N"/>
    <property type="match status" value="1"/>
</dbReference>